<feature type="transmembrane region" description="Helical" evidence="1">
    <location>
        <begin position="62"/>
        <end position="80"/>
    </location>
</feature>
<organism evidence="2">
    <name type="scientific">Homalodisca liturata</name>
    <dbReference type="NCBI Taxonomy" id="320908"/>
    <lineage>
        <taxon>Eukaryota</taxon>
        <taxon>Metazoa</taxon>
        <taxon>Ecdysozoa</taxon>
        <taxon>Arthropoda</taxon>
        <taxon>Hexapoda</taxon>
        <taxon>Insecta</taxon>
        <taxon>Pterygota</taxon>
        <taxon>Neoptera</taxon>
        <taxon>Paraneoptera</taxon>
        <taxon>Hemiptera</taxon>
        <taxon>Auchenorrhyncha</taxon>
        <taxon>Membracoidea</taxon>
        <taxon>Cicadellidae</taxon>
        <taxon>Cicadellinae</taxon>
        <taxon>Proconiini</taxon>
        <taxon>Homalodisca</taxon>
    </lineage>
</organism>
<keyword evidence="1" id="KW-0472">Membrane</keyword>
<proteinExistence type="predicted"/>
<dbReference type="EMBL" id="GECU01020362">
    <property type="protein sequence ID" value="JAS87344.1"/>
    <property type="molecule type" value="Transcribed_RNA"/>
</dbReference>
<gene>
    <name evidence="3" type="ORF">g.14695</name>
    <name evidence="2" type="ORF">g.14697</name>
</gene>
<protein>
    <submittedName>
        <fullName evidence="2">Uncharacterized protein</fullName>
    </submittedName>
</protein>
<keyword evidence="1" id="KW-0812">Transmembrane</keyword>
<feature type="transmembrane region" description="Helical" evidence="1">
    <location>
        <begin position="158"/>
        <end position="181"/>
    </location>
</feature>
<name>A0A1B6HLH1_9HEMI</name>
<evidence type="ECO:0000313" key="2">
    <source>
        <dbReference type="EMBL" id="JAS75491.1"/>
    </source>
</evidence>
<accession>A0A1B6HLH1</accession>
<dbReference type="EMBL" id="GECU01032215">
    <property type="protein sequence ID" value="JAS75491.1"/>
    <property type="molecule type" value="Transcribed_RNA"/>
</dbReference>
<evidence type="ECO:0000256" key="1">
    <source>
        <dbReference type="SAM" id="Phobius"/>
    </source>
</evidence>
<feature type="transmembrane region" description="Helical" evidence="1">
    <location>
        <begin position="128"/>
        <end position="146"/>
    </location>
</feature>
<feature type="transmembrane region" description="Helical" evidence="1">
    <location>
        <begin position="188"/>
        <end position="209"/>
    </location>
</feature>
<keyword evidence="1" id="KW-1133">Transmembrane helix</keyword>
<evidence type="ECO:0000313" key="3">
    <source>
        <dbReference type="EMBL" id="JAS87344.1"/>
    </source>
</evidence>
<sequence length="226" mass="24833">MKNHSVIFIDNHWSDDYSGKKRYPNSSIGCIVNYFTVPPHVLPKRIALAFTPPILGDSSRRVYVDFVGPCLAILTLAGILHYGHAYKVQSAALNVSPTEVLLYYCASLPLITFFLAKLGRAALGFTEIAALLGYGLYGHILTLAVSQLFDHERSNTVFFVNLLIFGGLSGLRIALVLLASIPRPASRLLICSVATTAHVMFAVFVHFAYMHSTFVYGSGPVVRQRL</sequence>
<reference evidence="2" key="1">
    <citation type="submission" date="2015-11" db="EMBL/GenBank/DDBJ databases">
        <title>De novo transcriptome assembly of four potential Pierce s Disease insect vectors from Arizona vineyards.</title>
        <authorList>
            <person name="Tassone E.E."/>
        </authorList>
    </citation>
    <scope>NUCLEOTIDE SEQUENCE</scope>
</reference>
<dbReference type="AlphaFoldDB" id="A0A1B6HLH1"/>
<feature type="transmembrane region" description="Helical" evidence="1">
    <location>
        <begin position="100"/>
        <end position="116"/>
    </location>
</feature>